<reference evidence="1 2" key="1">
    <citation type="submission" date="2019-09" db="EMBL/GenBank/DDBJ databases">
        <title>Identification of Malikia spinosa a prominent benzene-, toluene-, and ethylbenzene-degrading bacterium: enrichment, isolation and whole genome sequencing.</title>
        <authorList>
            <person name="Tancsics A."/>
            <person name="Revesz F."/>
            <person name="Kriszt B."/>
        </authorList>
    </citation>
    <scope>NUCLEOTIDE SEQUENCE [LARGE SCALE GENOMIC DNA]</scope>
    <source>
        <strain evidence="1 2">AB6</strain>
    </source>
</reference>
<dbReference type="Proteomes" id="UP000481947">
    <property type="component" value="Unassembled WGS sequence"/>
</dbReference>
<protein>
    <submittedName>
        <fullName evidence="1">Uncharacterized protein</fullName>
    </submittedName>
</protein>
<evidence type="ECO:0000313" key="2">
    <source>
        <dbReference type="Proteomes" id="UP000481947"/>
    </source>
</evidence>
<comment type="caution">
    <text evidence="1">The sequence shown here is derived from an EMBL/GenBank/DDBJ whole genome shotgun (WGS) entry which is preliminary data.</text>
</comment>
<dbReference type="EMBL" id="VYSB01000004">
    <property type="protein sequence ID" value="MYZ51667.1"/>
    <property type="molecule type" value="Genomic_DNA"/>
</dbReference>
<proteinExistence type="predicted"/>
<dbReference type="AlphaFoldDB" id="A0A7C9IXU5"/>
<name>A0A7C9IXU5_9BURK</name>
<evidence type="ECO:0000313" key="1">
    <source>
        <dbReference type="EMBL" id="MYZ51667.1"/>
    </source>
</evidence>
<sequence length="134" mass="15149">MARIGIQEAFAKYGAKLNNVQWSVSAWAPDGSLVVSLWAHHYRKGPSGTAEYSDSLSRWNGPGNNEFRRNIERAFSERSMVRLVVASIIETEHVQAGRDASKVKKDFDSKEDVIGEVVELTGEKYVFRFRKEAK</sequence>
<organism evidence="1 2">
    <name type="scientific">Malikia spinosa</name>
    <dbReference type="NCBI Taxonomy" id="86180"/>
    <lineage>
        <taxon>Bacteria</taxon>
        <taxon>Pseudomonadati</taxon>
        <taxon>Pseudomonadota</taxon>
        <taxon>Betaproteobacteria</taxon>
        <taxon>Burkholderiales</taxon>
        <taxon>Comamonadaceae</taxon>
        <taxon>Malikia</taxon>
    </lineage>
</organism>
<accession>A0A7C9IXU5</accession>
<dbReference type="RefSeq" id="WP_161124678.1">
    <property type="nucleotide sequence ID" value="NZ_VYSB01000004.1"/>
</dbReference>
<gene>
    <name evidence="1" type="ORF">F5985_05835</name>
</gene>